<name>A0A845AG89_9SPHN</name>
<proteinExistence type="inferred from homology"/>
<evidence type="ECO:0000259" key="7">
    <source>
        <dbReference type="Pfam" id="PF08281"/>
    </source>
</evidence>
<feature type="domain" description="RNA polymerase sigma factor 70 region 4 type 2" evidence="7">
    <location>
        <begin position="133"/>
        <end position="183"/>
    </location>
</feature>
<keyword evidence="2" id="KW-0805">Transcription regulation</keyword>
<organism evidence="8 9">
    <name type="scientific">Qipengyuania algicida</name>
    <dbReference type="NCBI Taxonomy" id="1836209"/>
    <lineage>
        <taxon>Bacteria</taxon>
        <taxon>Pseudomonadati</taxon>
        <taxon>Pseudomonadota</taxon>
        <taxon>Alphaproteobacteria</taxon>
        <taxon>Sphingomonadales</taxon>
        <taxon>Erythrobacteraceae</taxon>
        <taxon>Qipengyuania</taxon>
    </lineage>
</organism>
<gene>
    <name evidence="8" type="ORF">GRI58_06530</name>
</gene>
<evidence type="ECO:0000256" key="5">
    <source>
        <dbReference type="ARBA" id="ARBA00023163"/>
    </source>
</evidence>
<dbReference type="Proteomes" id="UP000439780">
    <property type="component" value="Unassembled WGS sequence"/>
</dbReference>
<evidence type="ECO:0000313" key="8">
    <source>
        <dbReference type="EMBL" id="MXP28477.1"/>
    </source>
</evidence>
<dbReference type="GO" id="GO:0016987">
    <property type="term" value="F:sigma factor activity"/>
    <property type="evidence" value="ECO:0007669"/>
    <property type="project" value="UniProtKB-KW"/>
</dbReference>
<evidence type="ECO:0000256" key="1">
    <source>
        <dbReference type="ARBA" id="ARBA00010641"/>
    </source>
</evidence>
<dbReference type="Gene3D" id="1.10.10.10">
    <property type="entry name" value="Winged helix-like DNA-binding domain superfamily/Winged helix DNA-binding domain"/>
    <property type="match status" value="1"/>
</dbReference>
<dbReference type="OrthoDB" id="9780326at2"/>
<evidence type="ECO:0000313" key="9">
    <source>
        <dbReference type="Proteomes" id="UP000439780"/>
    </source>
</evidence>
<dbReference type="SUPFAM" id="SSF88659">
    <property type="entry name" value="Sigma3 and sigma4 domains of RNA polymerase sigma factors"/>
    <property type="match status" value="1"/>
</dbReference>
<dbReference type="InterPro" id="IPR014284">
    <property type="entry name" value="RNA_pol_sigma-70_dom"/>
</dbReference>
<dbReference type="InterPro" id="IPR007627">
    <property type="entry name" value="RNA_pol_sigma70_r2"/>
</dbReference>
<reference evidence="8 9" key="1">
    <citation type="submission" date="2019-12" db="EMBL/GenBank/DDBJ databases">
        <title>Genomic-based taxomic classification of the family Erythrobacteraceae.</title>
        <authorList>
            <person name="Xu L."/>
        </authorList>
    </citation>
    <scope>NUCLEOTIDE SEQUENCE [LARGE SCALE GENOMIC DNA]</scope>
    <source>
        <strain evidence="8 9">KEMB 9005-328</strain>
    </source>
</reference>
<dbReference type="PANTHER" id="PTHR43133">
    <property type="entry name" value="RNA POLYMERASE ECF-TYPE SIGMA FACTO"/>
    <property type="match status" value="1"/>
</dbReference>
<dbReference type="InterPro" id="IPR013249">
    <property type="entry name" value="RNA_pol_sigma70_r4_t2"/>
</dbReference>
<dbReference type="InterPro" id="IPR036388">
    <property type="entry name" value="WH-like_DNA-bd_sf"/>
</dbReference>
<comment type="similarity">
    <text evidence="1">Belongs to the sigma-70 factor family. ECF subfamily.</text>
</comment>
<keyword evidence="5" id="KW-0804">Transcription</keyword>
<dbReference type="GO" id="GO:0006352">
    <property type="term" value="P:DNA-templated transcription initiation"/>
    <property type="evidence" value="ECO:0007669"/>
    <property type="project" value="InterPro"/>
</dbReference>
<dbReference type="EMBL" id="WTYA01000004">
    <property type="protein sequence ID" value="MXP28477.1"/>
    <property type="molecule type" value="Genomic_DNA"/>
</dbReference>
<keyword evidence="4" id="KW-0238">DNA-binding</keyword>
<keyword evidence="9" id="KW-1185">Reference proteome</keyword>
<dbReference type="NCBIfam" id="TIGR02937">
    <property type="entry name" value="sigma70-ECF"/>
    <property type="match status" value="1"/>
</dbReference>
<comment type="caution">
    <text evidence="8">The sequence shown here is derived from an EMBL/GenBank/DDBJ whole genome shotgun (WGS) entry which is preliminary data.</text>
</comment>
<dbReference type="PANTHER" id="PTHR43133:SF8">
    <property type="entry name" value="RNA POLYMERASE SIGMA FACTOR HI_1459-RELATED"/>
    <property type="match status" value="1"/>
</dbReference>
<dbReference type="Pfam" id="PF04542">
    <property type="entry name" value="Sigma70_r2"/>
    <property type="match status" value="1"/>
</dbReference>
<dbReference type="Pfam" id="PF08281">
    <property type="entry name" value="Sigma70_r4_2"/>
    <property type="match status" value="1"/>
</dbReference>
<feature type="domain" description="RNA polymerase sigma-70 region 2" evidence="6">
    <location>
        <begin position="26"/>
        <end position="92"/>
    </location>
</feature>
<evidence type="ECO:0000256" key="4">
    <source>
        <dbReference type="ARBA" id="ARBA00023125"/>
    </source>
</evidence>
<evidence type="ECO:0000256" key="2">
    <source>
        <dbReference type="ARBA" id="ARBA00023015"/>
    </source>
</evidence>
<dbReference type="AlphaFoldDB" id="A0A845AG89"/>
<protein>
    <submittedName>
        <fullName evidence="8">Sigma-70 family RNA polymerase sigma factor</fullName>
    </submittedName>
</protein>
<dbReference type="CDD" id="cd06171">
    <property type="entry name" value="Sigma70_r4"/>
    <property type="match status" value="1"/>
</dbReference>
<dbReference type="SUPFAM" id="SSF88946">
    <property type="entry name" value="Sigma2 domain of RNA polymerase sigma factors"/>
    <property type="match status" value="1"/>
</dbReference>
<dbReference type="InterPro" id="IPR013325">
    <property type="entry name" value="RNA_pol_sigma_r2"/>
</dbReference>
<keyword evidence="3" id="KW-0731">Sigma factor</keyword>
<accession>A0A845AG89</accession>
<dbReference type="RefSeq" id="WP_160752782.1">
    <property type="nucleotide sequence ID" value="NZ_WTYA01000004.1"/>
</dbReference>
<dbReference type="Gene3D" id="1.10.1740.10">
    <property type="match status" value="1"/>
</dbReference>
<dbReference type="InterPro" id="IPR039425">
    <property type="entry name" value="RNA_pol_sigma-70-like"/>
</dbReference>
<evidence type="ECO:0000259" key="6">
    <source>
        <dbReference type="Pfam" id="PF04542"/>
    </source>
</evidence>
<evidence type="ECO:0000256" key="3">
    <source>
        <dbReference type="ARBA" id="ARBA00023082"/>
    </source>
</evidence>
<dbReference type="GO" id="GO:0003677">
    <property type="term" value="F:DNA binding"/>
    <property type="evidence" value="ECO:0007669"/>
    <property type="project" value="UniProtKB-KW"/>
</dbReference>
<dbReference type="InterPro" id="IPR013324">
    <property type="entry name" value="RNA_pol_sigma_r3/r4-like"/>
</dbReference>
<sequence>MRGQRSQSGTNVEKVKEGNRRAFSDLVAPHLPRLLLLARRMTGSQTDAEDAVQSALASIWVSRAKLDPTRAITPYLTTAVLNQCRDRLRRRGLRRFLNIGSSGEIQVGQSIELISDEPNAEQTVSARERLVTVRAEIDKLPIRLREALLLVTVDDRSHSEAAELLGVTEKTIEMRIYRARKRLRKMLKKFEG</sequence>